<reference evidence="4" key="1">
    <citation type="journal article" date="2014" name="Genome Announc.">
        <title>Draft Genome Sequences of Three Alkaliphilic Bacillus Strains, Bacillus wakoensis JCM 9140T, Bacillus akibai JCM 9157T, and Bacillus hemicellulosilyticus JCM 9152T.</title>
        <authorList>
            <person name="Yuki M."/>
            <person name="Oshima K."/>
            <person name="Suda W."/>
            <person name="Oshida Y."/>
            <person name="Kitamura K."/>
            <person name="Iida T."/>
            <person name="Hattori M."/>
            <person name="Ohkuma M."/>
        </authorList>
    </citation>
    <scope>NUCLEOTIDE SEQUENCE [LARGE SCALE GENOMIC DNA]</scope>
    <source>
        <strain evidence="4">JCM 9140</strain>
    </source>
</reference>
<comment type="caution">
    <text evidence="4">The sequence shown here is derived from an EMBL/GenBank/DDBJ whole genome shotgun (WGS) entry which is preliminary data.</text>
</comment>
<evidence type="ECO:0000313" key="5">
    <source>
        <dbReference type="Proteomes" id="UP000018890"/>
    </source>
</evidence>
<feature type="transmembrane region" description="Helical" evidence="2">
    <location>
        <begin position="143"/>
        <end position="165"/>
    </location>
</feature>
<feature type="transmembrane region" description="Helical" evidence="2">
    <location>
        <begin position="12"/>
        <end position="33"/>
    </location>
</feature>
<feature type="transmembrane region" description="Helical" evidence="2">
    <location>
        <begin position="185"/>
        <end position="202"/>
    </location>
</feature>
<protein>
    <submittedName>
        <fullName evidence="4">Esterase</fullName>
    </submittedName>
</protein>
<proteinExistence type="predicted"/>
<dbReference type="Pfam" id="PF20434">
    <property type="entry name" value="BD-FAE"/>
    <property type="match status" value="1"/>
</dbReference>
<dbReference type="Gene3D" id="3.40.50.1820">
    <property type="entry name" value="alpha/beta hydrolase"/>
    <property type="match status" value="1"/>
</dbReference>
<dbReference type="EMBL" id="BAUT01000011">
    <property type="protein sequence ID" value="GAE25590.1"/>
    <property type="molecule type" value="Genomic_DNA"/>
</dbReference>
<organism evidence="4 5">
    <name type="scientific">Halalkalibacter wakoensis JCM 9140</name>
    <dbReference type="NCBI Taxonomy" id="1236970"/>
    <lineage>
        <taxon>Bacteria</taxon>
        <taxon>Bacillati</taxon>
        <taxon>Bacillota</taxon>
        <taxon>Bacilli</taxon>
        <taxon>Bacillales</taxon>
        <taxon>Bacillaceae</taxon>
        <taxon>Halalkalibacter</taxon>
    </lineage>
</organism>
<dbReference type="STRING" id="1236970.JCM9140_1592"/>
<feature type="transmembrane region" description="Helical" evidence="2">
    <location>
        <begin position="214"/>
        <end position="235"/>
    </location>
</feature>
<name>W4Q0X4_9BACI</name>
<evidence type="ECO:0000256" key="2">
    <source>
        <dbReference type="SAM" id="Phobius"/>
    </source>
</evidence>
<dbReference type="GO" id="GO:0016787">
    <property type="term" value="F:hydrolase activity"/>
    <property type="evidence" value="ECO:0007669"/>
    <property type="project" value="UniProtKB-KW"/>
</dbReference>
<evidence type="ECO:0000313" key="4">
    <source>
        <dbReference type="EMBL" id="GAE25590.1"/>
    </source>
</evidence>
<dbReference type="OrthoDB" id="9815425at2"/>
<dbReference type="Proteomes" id="UP000018890">
    <property type="component" value="Unassembled WGS sequence"/>
</dbReference>
<accession>W4Q0X4</accession>
<feature type="domain" description="BD-FAE-like" evidence="3">
    <location>
        <begin position="305"/>
        <end position="457"/>
    </location>
</feature>
<feature type="transmembrane region" description="Helical" evidence="2">
    <location>
        <begin position="104"/>
        <end position="123"/>
    </location>
</feature>
<sequence length="550" mass="61468">MKNSVRHERKHLQILIKLLLSANIASIFLGFLYIVTGASHNKWNIFGLLLILTLLGNVAATLLESEHTYLDYLYYLLTIVAMVLIPIMNRSASEEVVNATSRSITSLILFFSLFVLGIVISNVKLQPIKKVKRMRKRPIEIRLLRMMALLIFTGLILLFGIYLTYKLLVGRSSDLVEMVLPANSLYVSIIFFTLCVFVLKMLPKTLRVLRISVMIMGLSFALIFSLPLLSTLLTISDVESAYAKAFDKEPTKIVAPTDKQYFSEAPFRLPDYFLGVASGDHQVQQNILYYEGKTGVDQGIKLYFDAYMPPEGKEDLPGKHAVLIRIHGGAWTAGDKGSLNRAQINKHFASQGYVVFDVQHGLSHADQLFDSLDVPKNKVAGFTIDDMVRHVGIFTDYLAKHHEEFGANLDSVFLSGRSSGGQLANAVALGAQSRDHNVIHPNLTIKGIISVYPAIGLSEQAGIDGNMMLTDPGLLVKKDSPPTLIYQGTHDGFVDQSISKKFHQSYSEKANGNSVLVLMPLAGHASNTYYPGYYNQVFIYYMERFMYQFR</sequence>
<evidence type="ECO:0000259" key="3">
    <source>
        <dbReference type="Pfam" id="PF20434"/>
    </source>
</evidence>
<dbReference type="SUPFAM" id="SSF53474">
    <property type="entry name" value="alpha/beta-Hydrolases"/>
    <property type="match status" value="1"/>
</dbReference>
<feature type="transmembrane region" description="Helical" evidence="2">
    <location>
        <begin position="45"/>
        <end position="63"/>
    </location>
</feature>
<dbReference type="AlphaFoldDB" id="W4Q0X4"/>
<feature type="transmembrane region" description="Helical" evidence="2">
    <location>
        <begin position="72"/>
        <end position="92"/>
    </location>
</feature>
<keyword evidence="1" id="KW-0378">Hydrolase</keyword>
<keyword evidence="2" id="KW-0812">Transmembrane</keyword>
<dbReference type="InterPro" id="IPR050300">
    <property type="entry name" value="GDXG_lipolytic_enzyme"/>
</dbReference>
<keyword evidence="5" id="KW-1185">Reference proteome</keyword>
<dbReference type="PANTHER" id="PTHR48081">
    <property type="entry name" value="AB HYDROLASE SUPERFAMILY PROTEIN C4A8.06C"/>
    <property type="match status" value="1"/>
</dbReference>
<keyword evidence="2" id="KW-1133">Transmembrane helix</keyword>
<dbReference type="InterPro" id="IPR049492">
    <property type="entry name" value="BD-FAE-like_dom"/>
</dbReference>
<evidence type="ECO:0000256" key="1">
    <source>
        <dbReference type="ARBA" id="ARBA00022801"/>
    </source>
</evidence>
<dbReference type="RefSeq" id="WP_034744230.1">
    <property type="nucleotide sequence ID" value="NZ_BAUT01000011.1"/>
</dbReference>
<keyword evidence="2" id="KW-0472">Membrane</keyword>
<dbReference type="InterPro" id="IPR029058">
    <property type="entry name" value="AB_hydrolase_fold"/>
</dbReference>
<gene>
    <name evidence="4" type="ORF">JCM9140_1592</name>
</gene>